<dbReference type="PANTHER" id="PTHR36766">
    <property type="entry name" value="PLANT BROAD-SPECTRUM MILDEW RESISTANCE PROTEIN RPW8"/>
    <property type="match status" value="1"/>
</dbReference>
<proteinExistence type="predicted"/>
<evidence type="ECO:0000313" key="9">
    <source>
        <dbReference type="Proteomes" id="UP000298652"/>
    </source>
</evidence>
<dbReference type="InterPro" id="IPR001611">
    <property type="entry name" value="Leu-rich_rpt"/>
</dbReference>
<feature type="domain" description="NB-ARC" evidence="5">
    <location>
        <begin position="185"/>
        <end position="337"/>
    </location>
</feature>
<dbReference type="Gene3D" id="1.10.10.10">
    <property type="entry name" value="Winged helix-like DNA-binding domain superfamily/Winged helix DNA-binding domain"/>
    <property type="match status" value="1"/>
</dbReference>
<evidence type="ECO:0000313" key="8">
    <source>
        <dbReference type="EMBL" id="TKW32598.1"/>
    </source>
</evidence>
<evidence type="ECO:0000256" key="1">
    <source>
        <dbReference type="ARBA" id="ARBA00022614"/>
    </source>
</evidence>
<evidence type="ECO:0000259" key="7">
    <source>
        <dbReference type="Pfam" id="PF23598"/>
    </source>
</evidence>
<dbReference type="InterPro" id="IPR003591">
    <property type="entry name" value="Leu-rich_rpt_typical-subtyp"/>
</dbReference>
<keyword evidence="4" id="KW-0812">Transmembrane</keyword>
<dbReference type="GO" id="GO:0002758">
    <property type="term" value="P:innate immune response-activating signaling pathway"/>
    <property type="evidence" value="ECO:0007669"/>
    <property type="project" value="UniProtKB-ARBA"/>
</dbReference>
<dbReference type="EMBL" id="CM016553">
    <property type="protein sequence ID" value="TKW32598.1"/>
    <property type="molecule type" value="Genomic_DNA"/>
</dbReference>
<dbReference type="AlphaFoldDB" id="A0A4U6VRZ7"/>
<keyword evidence="4" id="KW-0472">Membrane</keyword>
<dbReference type="InterPro" id="IPR032675">
    <property type="entry name" value="LRR_dom_sf"/>
</dbReference>
<dbReference type="Proteomes" id="UP000298652">
    <property type="component" value="Chromosome 2"/>
</dbReference>
<keyword evidence="9" id="KW-1185">Reference proteome</keyword>
<organism evidence="8 9">
    <name type="scientific">Setaria viridis</name>
    <name type="common">Green bristlegrass</name>
    <name type="synonym">Setaria italica subsp. viridis</name>
    <dbReference type="NCBI Taxonomy" id="4556"/>
    <lineage>
        <taxon>Eukaryota</taxon>
        <taxon>Viridiplantae</taxon>
        <taxon>Streptophyta</taxon>
        <taxon>Embryophyta</taxon>
        <taxon>Tracheophyta</taxon>
        <taxon>Spermatophyta</taxon>
        <taxon>Magnoliopsida</taxon>
        <taxon>Liliopsida</taxon>
        <taxon>Poales</taxon>
        <taxon>Poaceae</taxon>
        <taxon>PACMAD clade</taxon>
        <taxon>Panicoideae</taxon>
        <taxon>Panicodae</taxon>
        <taxon>Paniceae</taxon>
        <taxon>Cenchrinae</taxon>
        <taxon>Setaria</taxon>
    </lineage>
</organism>
<keyword evidence="4" id="KW-1133">Transmembrane helix</keyword>
<dbReference type="PROSITE" id="PS51450">
    <property type="entry name" value="LRR"/>
    <property type="match status" value="1"/>
</dbReference>
<dbReference type="Pfam" id="PF00931">
    <property type="entry name" value="NB-ARC"/>
    <property type="match status" value="1"/>
</dbReference>
<evidence type="ECO:0000256" key="4">
    <source>
        <dbReference type="SAM" id="Phobius"/>
    </source>
</evidence>
<dbReference type="Gene3D" id="3.40.50.300">
    <property type="entry name" value="P-loop containing nucleotide triphosphate hydrolases"/>
    <property type="match status" value="1"/>
</dbReference>
<feature type="transmembrane region" description="Helical" evidence="4">
    <location>
        <begin position="1057"/>
        <end position="1077"/>
    </location>
</feature>
<keyword evidence="1" id="KW-0433">Leucine-rich repeat</keyword>
<evidence type="ECO:0000259" key="5">
    <source>
        <dbReference type="Pfam" id="PF00931"/>
    </source>
</evidence>
<dbReference type="GO" id="GO:0042742">
    <property type="term" value="P:defense response to bacterium"/>
    <property type="evidence" value="ECO:0007669"/>
    <property type="project" value="UniProtKB-ARBA"/>
</dbReference>
<dbReference type="SMART" id="SM00369">
    <property type="entry name" value="LRR_TYP"/>
    <property type="match status" value="3"/>
</dbReference>
<evidence type="ECO:0000259" key="6">
    <source>
        <dbReference type="Pfam" id="PF23559"/>
    </source>
</evidence>
<dbReference type="InterPro" id="IPR002182">
    <property type="entry name" value="NB-ARC"/>
</dbReference>
<dbReference type="SUPFAM" id="SSF52058">
    <property type="entry name" value="L domain-like"/>
    <property type="match status" value="1"/>
</dbReference>
<gene>
    <name evidence="8" type="ORF">SEVIR_2G177800v2</name>
</gene>
<evidence type="ECO:0000256" key="3">
    <source>
        <dbReference type="ARBA" id="ARBA00022821"/>
    </source>
</evidence>
<dbReference type="InterPro" id="IPR058922">
    <property type="entry name" value="WHD_DRP"/>
</dbReference>
<dbReference type="Pfam" id="PF23598">
    <property type="entry name" value="LRR_14"/>
    <property type="match status" value="1"/>
</dbReference>
<dbReference type="Pfam" id="PF23559">
    <property type="entry name" value="WHD_DRP"/>
    <property type="match status" value="1"/>
</dbReference>
<feature type="domain" description="Disease resistance R13L4/SHOC-2-like LRR" evidence="7">
    <location>
        <begin position="545"/>
        <end position="847"/>
    </location>
</feature>
<dbReference type="OMA" id="DHQNGWP"/>
<dbReference type="InterPro" id="IPR036388">
    <property type="entry name" value="WH-like_DNA-bd_sf"/>
</dbReference>
<dbReference type="Gramene" id="TKW32598">
    <property type="protein sequence ID" value="TKW32598"/>
    <property type="gene ID" value="SEVIR_2G177800v2"/>
</dbReference>
<name>A0A4U6VRZ7_SETVI</name>
<dbReference type="InterPro" id="IPR055414">
    <property type="entry name" value="LRR_R13L4/SHOC2-like"/>
</dbReference>
<dbReference type="Gramene" id="TKW32597">
    <property type="protein sequence ID" value="TKW32597"/>
    <property type="gene ID" value="SEVIR_2G177800v2"/>
</dbReference>
<evidence type="ECO:0000256" key="2">
    <source>
        <dbReference type="ARBA" id="ARBA00022737"/>
    </source>
</evidence>
<dbReference type="PANTHER" id="PTHR36766:SF70">
    <property type="entry name" value="DISEASE RESISTANCE PROTEIN RGA4"/>
    <property type="match status" value="1"/>
</dbReference>
<sequence length="1078" mass="120737">MAGRVVLEGSLGSPASAVAGMLRQLVDTAAETARLAAGAEAALLVNANADRSAGIRKWLQERWVAMYKLDDALDDYNSSVARQHQQQPAEEARRSIRHWFRSSSSAVHEVETRRLKTTVEVLFKEMNDILQKWHELDLQPINSTRQSLNSEFLGDLTPYHDIIGDVVQLQVTNLISILTDKQSTNQSSSHLVMIIGCRGAGKTTLARKVFDDPRTRSAFSLVLWVRSSKDFNDMGLLSAIASAAGIKAGEGGSSREKIEEMLASILEGKRILLVIDDVWSRQIHGSYLETCFPVQHGSRILMTTGDESVAEHVNSVHTHKVKELSISDRLTLLSRSACLDEKKLETSMKVIGITLVQKYGKVPLAIKVIGGVLRMKDRPYEELKEVSTKCDGWSSADIPDGTKDIAGPIRMAYNDLPSHLKQCLQYCLHLPEDSTISKLNVTRLWISEGFIEEQEDCSPEDTAAEYYEELVLRNLLEPEIESPDMPRCRMHDCVRTILQSLTKDLWTGNCRLNFTSTQEMVTISRFRTVILYRNPLGDRVFDQVFKEMKHLRVLDLSNTRIRHIPGSLEPLFHLRFLNLSSTDITALPESIGNLKNLKFLVLQWCYRFHSLPDGISKLHNLRTLDLEGTAPLLVLPRLAGLEQLTTLHGFIVNSKAASTEKDTSGWPLEDLIYLNSLQSLQIVKIDRIHEEHLNLQRPLLSRKSYLTQLELCGSTRKVHEVAKEENKRLNDVLNSLRPPQCLESLKIVSFNGQSFPNWIQNLPNLKRLVIADCEFCEWHPALGQLPQLKTLEVSCCSKLRAIERGGTGPTQAFPKLEQLHLDDMGSLESWEGFETGDLPSLVNFHVERCPKLRSLPSCLRCSTLLTSMRVVSADSIEAIHSVSNLKNLFVQYSKRLSCISNLPSLEALTVVDCSGLQDVSGLGHVKHLRIEDGELKSLPDWLGKHGSAPETLAVVGREELLRSLVPGGKDWPAISGIGKVYGYLSDGSPFFTYSKITNELETFGNRKLDVSSVAVHGSKNWSPKIWKAMPSAAVLVAISLVPFLLPTRYMDFVPNTVYFFFLAYMAMLVAFICVLRTL</sequence>
<keyword evidence="3" id="KW-0611">Plant defense</keyword>
<keyword evidence="2" id="KW-0677">Repeat</keyword>
<dbReference type="PRINTS" id="PR00364">
    <property type="entry name" value="DISEASERSIST"/>
</dbReference>
<protein>
    <submittedName>
        <fullName evidence="8">Uncharacterized protein</fullName>
    </submittedName>
</protein>
<dbReference type="GO" id="GO:0043531">
    <property type="term" value="F:ADP binding"/>
    <property type="evidence" value="ECO:0007669"/>
    <property type="project" value="InterPro"/>
</dbReference>
<accession>A0A4U6VRZ7</accession>
<dbReference type="Gene3D" id="3.80.10.10">
    <property type="entry name" value="Ribonuclease Inhibitor"/>
    <property type="match status" value="2"/>
</dbReference>
<feature type="domain" description="Disease resistance protein winged helix" evidence="6">
    <location>
        <begin position="431"/>
        <end position="495"/>
    </location>
</feature>
<dbReference type="SUPFAM" id="SSF52540">
    <property type="entry name" value="P-loop containing nucleoside triphosphate hydrolases"/>
    <property type="match status" value="1"/>
</dbReference>
<dbReference type="InterPro" id="IPR027417">
    <property type="entry name" value="P-loop_NTPase"/>
</dbReference>
<dbReference type="FunFam" id="1.10.10.10:FF:000322">
    <property type="entry name" value="Probable disease resistance protein At1g63360"/>
    <property type="match status" value="1"/>
</dbReference>
<reference evidence="8 9" key="1">
    <citation type="submission" date="2019-03" db="EMBL/GenBank/DDBJ databases">
        <title>WGS assembly of Setaria viridis.</title>
        <authorList>
            <person name="Huang P."/>
            <person name="Jenkins J."/>
            <person name="Grimwood J."/>
            <person name="Barry K."/>
            <person name="Healey A."/>
            <person name="Mamidi S."/>
            <person name="Sreedasyam A."/>
            <person name="Shu S."/>
            <person name="Feldman M."/>
            <person name="Wu J."/>
            <person name="Yu Y."/>
            <person name="Chen C."/>
            <person name="Johnson J."/>
            <person name="Rokhsar D."/>
            <person name="Baxter I."/>
            <person name="Schmutz J."/>
            <person name="Brutnell T."/>
            <person name="Kellogg E."/>
        </authorList>
    </citation>
    <scope>NUCLEOTIDE SEQUENCE [LARGE SCALE GENOMIC DNA]</scope>
    <source>
        <strain evidence="9">cv. A10</strain>
    </source>
</reference>
<dbReference type="GO" id="GO:0009626">
    <property type="term" value="P:plant-type hypersensitive response"/>
    <property type="evidence" value="ECO:0007669"/>
    <property type="project" value="UniProtKB-ARBA"/>
</dbReference>
<dbReference type="EMBL" id="CM016553">
    <property type="protein sequence ID" value="TKW32597.1"/>
    <property type="molecule type" value="Genomic_DNA"/>
</dbReference>